<accession>A0ABS6FD37</accession>
<proteinExistence type="predicted"/>
<dbReference type="RefSeq" id="WP_216632903.1">
    <property type="nucleotide sequence ID" value="NZ_JAHLQN010000001.1"/>
</dbReference>
<comment type="caution">
    <text evidence="1">The sequence shown here is derived from an EMBL/GenBank/DDBJ whole genome shotgun (WGS) entry which is preliminary data.</text>
</comment>
<evidence type="ECO:0000313" key="1">
    <source>
        <dbReference type="EMBL" id="MBU5627551.1"/>
    </source>
</evidence>
<keyword evidence="2" id="KW-1185">Reference proteome</keyword>
<gene>
    <name evidence="1" type="ORF">KQI82_11580</name>
</gene>
<evidence type="ECO:0000313" key="2">
    <source>
        <dbReference type="Proteomes" id="UP000787672"/>
    </source>
</evidence>
<sequence length="59" mass="6799">MYKLFDFAQNEEKSGEEPYSSAVELKPEEKPVILLNEKITHWEGALWATEKRKKTGCLG</sequence>
<organism evidence="1 2">
    <name type="scientific">Dysosmobacter acutus</name>
    <dbReference type="NCBI Taxonomy" id="2841504"/>
    <lineage>
        <taxon>Bacteria</taxon>
        <taxon>Bacillati</taxon>
        <taxon>Bacillota</taxon>
        <taxon>Clostridia</taxon>
        <taxon>Eubacteriales</taxon>
        <taxon>Oscillospiraceae</taxon>
        <taxon>Dysosmobacter</taxon>
    </lineage>
</organism>
<dbReference type="Proteomes" id="UP000787672">
    <property type="component" value="Unassembled WGS sequence"/>
</dbReference>
<protein>
    <submittedName>
        <fullName evidence="1">Uncharacterized protein</fullName>
    </submittedName>
</protein>
<dbReference type="EMBL" id="JAHLQN010000001">
    <property type="protein sequence ID" value="MBU5627551.1"/>
    <property type="molecule type" value="Genomic_DNA"/>
</dbReference>
<name>A0ABS6FD37_9FIRM</name>
<reference evidence="1 2" key="1">
    <citation type="submission" date="2021-06" db="EMBL/GenBank/DDBJ databases">
        <authorList>
            <person name="Sun Q."/>
            <person name="Li D."/>
        </authorList>
    </citation>
    <scope>NUCLEOTIDE SEQUENCE [LARGE SCALE GENOMIC DNA]</scope>
    <source>
        <strain evidence="1 2">MSJ-2</strain>
    </source>
</reference>